<evidence type="ECO:0000259" key="4">
    <source>
        <dbReference type="PROSITE" id="PS51349"/>
    </source>
</evidence>
<dbReference type="PANTHER" id="PTHR10578:SF82">
    <property type="entry name" value="CYTOCHROME B2, PUTATIVE (AFU_ORTHOLOGUE AFUA_1G07200)-RELATED"/>
    <property type="match status" value="1"/>
</dbReference>
<dbReference type="PROSITE" id="PS51349">
    <property type="entry name" value="FMN_HYDROXY_ACID_DH_2"/>
    <property type="match status" value="1"/>
</dbReference>
<keyword evidence="2" id="KW-0560">Oxidoreductase</keyword>
<dbReference type="AlphaFoldDB" id="A0A9W9U0R2"/>
<protein>
    <submittedName>
        <fullName evidence="5">Cytochrome b2 mitochondrial</fullName>
    </submittedName>
</protein>
<gene>
    <name evidence="5" type="ORF">N7468_000772</name>
</gene>
<feature type="domain" description="FMN hydroxy acid dehydrogenase" evidence="4">
    <location>
        <begin position="97"/>
        <end position="431"/>
    </location>
</feature>
<evidence type="ECO:0000259" key="3">
    <source>
        <dbReference type="PROSITE" id="PS50255"/>
    </source>
</evidence>
<dbReference type="Gene3D" id="3.20.20.70">
    <property type="entry name" value="Aldolase class I"/>
    <property type="match status" value="1"/>
</dbReference>
<dbReference type="InterPro" id="IPR013785">
    <property type="entry name" value="Aldolase_TIM"/>
</dbReference>
<feature type="domain" description="Cytochrome b5 heme-binding" evidence="3">
    <location>
        <begin position="2"/>
        <end position="77"/>
    </location>
</feature>
<dbReference type="InterPro" id="IPR000262">
    <property type="entry name" value="FMN-dep_DH"/>
</dbReference>
<dbReference type="OrthoDB" id="1925334at2759"/>
<dbReference type="PROSITE" id="PS50255">
    <property type="entry name" value="CYTOCHROME_B5_2"/>
    <property type="match status" value="1"/>
</dbReference>
<dbReference type="SMART" id="SM01117">
    <property type="entry name" value="Cyt-b5"/>
    <property type="match status" value="1"/>
</dbReference>
<sequence length="453" mass="49230">MDKVFPLAEVAQHNNQDSCWVILYGKVYDVTQLIDNHPGGAQAILNLAGKDATEEFDPIHPRETMEALQPSLMGSLDPADRSQIMSEEASAKSMKSGNVNALLNLDDIEQAATEVASKKAWGYYYSAADDKISKNLNSAVYRSILLRPRVFVDVADCTARTSFLGHKVNLPVFVAPAAQARLGHPAGEAGIAAACRAFGVAQIISNVASQSPEEIVADAAPDQVSEKMLQRINKLDAIKMIIITVDTPVLGNREDDQRRDIQGGVGRKTPNFIDTSVTWRETLGWLSKMTDKPVVIKGIQTYEDALLAAQYSYLVKGIILSNHGGRSLDTAPPAVHTLLEIRRYCPQVFQKIDVWVDGGIRRGTDVVKALCLGAKAVGIGRAPLWGLSAGGVQGVERVLQILSDEIHNCMCFLGVKTIDELSLKHVNTSMVEHQLYNESPDLDMEGSGSKAKL</sequence>
<proteinExistence type="predicted"/>
<comment type="caution">
    <text evidence="5">The sequence shown here is derived from an EMBL/GenBank/DDBJ whole genome shotgun (WGS) entry which is preliminary data.</text>
</comment>
<organism evidence="5 6">
    <name type="scientific">Penicillium chermesinum</name>
    <dbReference type="NCBI Taxonomy" id="63820"/>
    <lineage>
        <taxon>Eukaryota</taxon>
        <taxon>Fungi</taxon>
        <taxon>Dikarya</taxon>
        <taxon>Ascomycota</taxon>
        <taxon>Pezizomycotina</taxon>
        <taxon>Eurotiomycetes</taxon>
        <taxon>Eurotiomycetidae</taxon>
        <taxon>Eurotiales</taxon>
        <taxon>Aspergillaceae</taxon>
        <taxon>Penicillium</taxon>
    </lineage>
</organism>
<dbReference type="InterPro" id="IPR037396">
    <property type="entry name" value="FMN_HAD"/>
</dbReference>
<dbReference type="SUPFAM" id="SSF51395">
    <property type="entry name" value="FMN-linked oxidoreductases"/>
    <property type="match status" value="1"/>
</dbReference>
<name>A0A9W9U0R2_9EURO</name>
<dbReference type="RefSeq" id="XP_058336100.1">
    <property type="nucleotide sequence ID" value="XM_058470069.1"/>
</dbReference>
<dbReference type="GeneID" id="83197372"/>
<dbReference type="Pfam" id="PF01070">
    <property type="entry name" value="FMN_dh"/>
    <property type="match status" value="1"/>
</dbReference>
<dbReference type="PANTHER" id="PTHR10578">
    <property type="entry name" value="S -2-HYDROXY-ACID OXIDASE-RELATED"/>
    <property type="match status" value="1"/>
</dbReference>
<dbReference type="Pfam" id="PF00173">
    <property type="entry name" value="Cyt-b5"/>
    <property type="match status" value="1"/>
</dbReference>
<dbReference type="EMBL" id="JAPQKS010000001">
    <property type="protein sequence ID" value="KAJ5249321.1"/>
    <property type="molecule type" value="Genomic_DNA"/>
</dbReference>
<dbReference type="PRINTS" id="PR00363">
    <property type="entry name" value="CYTOCHROMEB5"/>
</dbReference>
<dbReference type="Gene3D" id="3.10.120.10">
    <property type="entry name" value="Cytochrome b5-like heme/steroid binding domain"/>
    <property type="match status" value="1"/>
</dbReference>
<evidence type="ECO:0000313" key="5">
    <source>
        <dbReference type="EMBL" id="KAJ5249321.1"/>
    </source>
</evidence>
<reference evidence="5" key="1">
    <citation type="submission" date="2022-11" db="EMBL/GenBank/DDBJ databases">
        <authorList>
            <person name="Petersen C."/>
        </authorList>
    </citation>
    <scope>NUCLEOTIDE SEQUENCE</scope>
    <source>
        <strain evidence="5">IBT 19713</strain>
    </source>
</reference>
<accession>A0A9W9U0R2</accession>
<evidence type="ECO:0000256" key="1">
    <source>
        <dbReference type="ARBA" id="ARBA00001917"/>
    </source>
</evidence>
<keyword evidence="6" id="KW-1185">Reference proteome</keyword>
<dbReference type="GO" id="GO:0016491">
    <property type="term" value="F:oxidoreductase activity"/>
    <property type="evidence" value="ECO:0007669"/>
    <property type="project" value="UniProtKB-KW"/>
</dbReference>
<dbReference type="InterPro" id="IPR036400">
    <property type="entry name" value="Cyt_B5-like_heme/steroid_sf"/>
</dbReference>
<dbReference type="SUPFAM" id="SSF55856">
    <property type="entry name" value="Cytochrome b5-like heme/steroid binding domain"/>
    <property type="match status" value="1"/>
</dbReference>
<reference evidence="5" key="2">
    <citation type="journal article" date="2023" name="IMA Fungus">
        <title>Comparative genomic study of the Penicillium genus elucidates a diverse pangenome and 15 lateral gene transfer events.</title>
        <authorList>
            <person name="Petersen C."/>
            <person name="Sorensen T."/>
            <person name="Nielsen M.R."/>
            <person name="Sondergaard T.E."/>
            <person name="Sorensen J.L."/>
            <person name="Fitzpatrick D.A."/>
            <person name="Frisvad J.C."/>
            <person name="Nielsen K.L."/>
        </authorList>
    </citation>
    <scope>NUCLEOTIDE SEQUENCE</scope>
    <source>
        <strain evidence="5">IBT 19713</strain>
    </source>
</reference>
<evidence type="ECO:0000256" key="2">
    <source>
        <dbReference type="ARBA" id="ARBA00023002"/>
    </source>
</evidence>
<comment type="cofactor">
    <cofactor evidence="1">
        <name>FMN</name>
        <dbReference type="ChEBI" id="CHEBI:58210"/>
    </cofactor>
</comment>
<dbReference type="Proteomes" id="UP001150941">
    <property type="component" value="Unassembled WGS sequence"/>
</dbReference>
<dbReference type="InterPro" id="IPR001199">
    <property type="entry name" value="Cyt_B5-like_heme/steroid-bd"/>
</dbReference>
<evidence type="ECO:0000313" key="6">
    <source>
        <dbReference type="Proteomes" id="UP001150941"/>
    </source>
</evidence>